<dbReference type="AlphaFoldDB" id="A0A0A5JN58"/>
<dbReference type="RefSeq" id="WP_038189089.1">
    <property type="nucleotide sequence ID" value="NZ_JRWP01000005.1"/>
</dbReference>
<evidence type="ECO:0000313" key="3">
    <source>
        <dbReference type="Proteomes" id="UP000030451"/>
    </source>
</evidence>
<protein>
    <submittedName>
        <fullName evidence="2">Porin</fullName>
    </submittedName>
</protein>
<gene>
    <name evidence="2" type="ORF">NM06_05800</name>
</gene>
<dbReference type="EMBL" id="JRWP01000005">
    <property type="protein sequence ID" value="KGY09368.1"/>
    <property type="molecule type" value="Genomic_DNA"/>
</dbReference>
<keyword evidence="1" id="KW-0732">Signal</keyword>
<dbReference type="InterPro" id="IPR031609">
    <property type="entry name" value="CymA"/>
</dbReference>
<accession>A0A0A5JN58</accession>
<dbReference type="OrthoDB" id="5897241at2"/>
<proteinExistence type="predicted"/>
<reference evidence="2 3" key="1">
    <citation type="submission" date="2014-10" db="EMBL/GenBank/DDBJ databases">
        <title>Genome sequencing of Vibrio sinaloensis T08.</title>
        <authorList>
            <person name="Chan K.-G."/>
            <person name="Mohamad N.I."/>
        </authorList>
    </citation>
    <scope>NUCLEOTIDE SEQUENCE [LARGE SCALE GENOMIC DNA]</scope>
    <source>
        <strain evidence="2 3">T08</strain>
    </source>
</reference>
<feature type="chain" id="PRO_5002024649" evidence="1">
    <location>
        <begin position="23"/>
        <end position="341"/>
    </location>
</feature>
<dbReference type="GO" id="GO:0098657">
    <property type="term" value="P:import into cell"/>
    <property type="evidence" value="ECO:0007669"/>
    <property type="project" value="InterPro"/>
</dbReference>
<evidence type="ECO:0000313" key="2">
    <source>
        <dbReference type="EMBL" id="KGY09368.1"/>
    </source>
</evidence>
<evidence type="ECO:0000256" key="1">
    <source>
        <dbReference type="SAM" id="SignalP"/>
    </source>
</evidence>
<dbReference type="Proteomes" id="UP000030451">
    <property type="component" value="Unassembled WGS sequence"/>
</dbReference>
<sequence length="341" mass="39351">MKRTTLSVLIANTLLLSTTAFAANDRGFAPEDTFFDDALKFGGHVGSSIEYEDKTITNYDTWGGGERHERTMTHEVLGAYYNNPTWNATALYAFKLENREVKDGKYAETEDGYKHLFSINKGFNLGDGWDTGLIYELEYSRGKVVNTGGETGLRTKSAEHSIRPYLTYWNNEYSAGFYSNLEYLFNDEDKSDWGTREEKGYSLLFKPYKRFGQWELGVEFFYQIKDNEAKNGAGQINEVSDFTEKYIEPIVQYTFEEAGTAYVRARIGQNETKFTDGWAEDEEFLKDIRKATIGYEQAIGEDWLMKAEYEWAKDTETFSKLKGEEKVVEQNTLFVQALYRF</sequence>
<comment type="caution">
    <text evidence="2">The sequence shown here is derived from an EMBL/GenBank/DDBJ whole genome shotgun (WGS) entry which is preliminary data.</text>
</comment>
<organism evidence="2 3">
    <name type="scientific">Photobacterium sp. (strain ATCC 43367)</name>
    <dbReference type="NCBI Taxonomy" id="379097"/>
    <lineage>
        <taxon>Bacteria</taxon>
        <taxon>Pseudomonadati</taxon>
        <taxon>Pseudomonadota</taxon>
        <taxon>Gammaproteobacteria</taxon>
        <taxon>Vibrionales</taxon>
        <taxon>Vibrionaceae</taxon>
        <taxon>Vibrio</taxon>
        <taxon>Vibrio oreintalis group</taxon>
    </lineage>
</organism>
<dbReference type="Pfam" id="PF16941">
    <property type="entry name" value="CymA"/>
    <property type="match status" value="1"/>
</dbReference>
<feature type="signal peptide" evidence="1">
    <location>
        <begin position="1"/>
        <end position="22"/>
    </location>
</feature>
<name>A0A0A5JN58_PHOS4</name>